<dbReference type="EMBL" id="CP017832">
    <property type="protein sequence ID" value="AOZ97915.1"/>
    <property type="molecule type" value="Genomic_DNA"/>
</dbReference>
<evidence type="ECO:0000313" key="2">
    <source>
        <dbReference type="Proteomes" id="UP000179284"/>
    </source>
</evidence>
<dbReference type="Proteomes" id="UP000179284">
    <property type="component" value="Plasmid pNP144"/>
</dbReference>
<sequence>MDKLEFINVLKDNGYAVDPSASIPTIFASKSELKTIIRDIHRLMKENDYNESFKVDMHTLKDVPGDIEDSHPEMTENIPQNGFTIEADTTTTLAQDDIDESPNNERELISVGAVEGDFFTPWTTNF</sequence>
<evidence type="ECO:0000313" key="1">
    <source>
        <dbReference type="EMBL" id="AOZ97915.1"/>
    </source>
</evidence>
<accession>A0A1D9P701</accession>
<dbReference type="RefSeq" id="WP_071177674.1">
    <property type="nucleotide sequence ID" value="NZ_CP017832.1"/>
</dbReference>
<keyword evidence="2" id="KW-1185">Reference proteome</keyword>
<keyword evidence="1" id="KW-0614">Plasmid</keyword>
<organism evidence="1 2">
    <name type="scientific">Butyrivibrio hungatei</name>
    <dbReference type="NCBI Taxonomy" id="185008"/>
    <lineage>
        <taxon>Bacteria</taxon>
        <taxon>Bacillati</taxon>
        <taxon>Bacillota</taxon>
        <taxon>Clostridia</taxon>
        <taxon>Lachnospirales</taxon>
        <taxon>Lachnospiraceae</taxon>
        <taxon>Butyrivibrio</taxon>
    </lineage>
</organism>
<gene>
    <name evidence="1" type="ORF">bhn_II116</name>
</gene>
<dbReference type="AlphaFoldDB" id="A0A1D9P701"/>
<name>A0A1D9P701_9FIRM</name>
<proteinExistence type="predicted"/>
<protein>
    <submittedName>
        <fullName evidence="1">Uncharacterized protein</fullName>
    </submittedName>
</protein>
<geneLocation type="plasmid" evidence="2">
    <name>pnp144</name>
</geneLocation>
<reference evidence="2" key="1">
    <citation type="submission" date="2016-10" db="EMBL/GenBank/DDBJ databases">
        <title>The complete genome sequence of the rumen bacterium Butyrivibrio hungatei MB2003.</title>
        <authorList>
            <person name="Palevich N."/>
            <person name="Kelly W.J."/>
            <person name="Leahy S.C."/>
            <person name="Altermann E."/>
            <person name="Rakonjac J."/>
            <person name="Attwood G.T."/>
        </authorList>
    </citation>
    <scope>NUCLEOTIDE SEQUENCE [LARGE SCALE GENOMIC DNA]</scope>
    <source>
        <strain evidence="2">MB2003</strain>
        <plasmid evidence="2">Plasmid pnp144</plasmid>
    </source>
</reference>
<dbReference type="KEGG" id="bhu:bhn_II116"/>
<dbReference type="OrthoDB" id="9938383at2"/>